<protein>
    <submittedName>
        <fullName evidence="4">Putative Pre-mRNA-splicing factor SYF1</fullName>
    </submittedName>
</protein>
<dbReference type="PANTHER" id="PTHR11246">
    <property type="entry name" value="PRE-MRNA SPLICING FACTOR"/>
    <property type="match status" value="1"/>
</dbReference>
<dbReference type="EMBL" id="SNRW01008297">
    <property type="protein sequence ID" value="KAA6379747.1"/>
    <property type="molecule type" value="Genomic_DNA"/>
</dbReference>
<dbReference type="GO" id="GO:0000349">
    <property type="term" value="P:generation of catalytic spliceosome for first transesterification step"/>
    <property type="evidence" value="ECO:0007669"/>
    <property type="project" value="TreeGrafter"/>
</dbReference>
<feature type="compositionally biased region" description="Low complexity" evidence="2">
    <location>
        <begin position="124"/>
        <end position="140"/>
    </location>
</feature>
<feature type="domain" description="Pre-mRNA-splicing factor Syf1/CRNKL1-like C-terminal HAT-repeats" evidence="3">
    <location>
        <begin position="277"/>
        <end position="346"/>
    </location>
</feature>
<dbReference type="OrthoDB" id="1676350at2759"/>
<sequence length="431" mass="48589">MTDLGIITPLLIVTHASLLLEKKYIEECTRVLAKGTQLFDLPRSEPIWIMRLQLLVEMGRPRNKDKERKDEINNEKRNARGAGILLERVRDTFEEALAEINGQQIIEQGFQNQSTSLQKYNEKSNTNSQSQSQISSQQQTKASALDRVSSQFLYAVHVLYAQMEEERGRPRRVLSILSRGTRTLARATVASNAPNAFNSGSSSSPTSPYDVYEMAKLHISKTSYYFGAPQARKPYEDSIQILLRCSGLRERVNEEEKRKIEGGRKALQLATPIECAVLIGLDYVRLEVLLGEIDRARAVFVALHRLASPPSNYRLFWDEWRDFELRKGNTDTFRAHSRMKRTSEAEGGSGGEKAIAEGGGIGLLQSSNIVWARMLSAQGRSAEDISRETMAVVDQIEKKEEQKEKQKEKLKGVYVNKDKGRGRGRGIGRGK</sequence>
<keyword evidence="1" id="KW-0677">Repeat</keyword>
<feature type="compositionally biased region" description="Basic and acidic residues" evidence="2">
    <location>
        <begin position="399"/>
        <end position="421"/>
    </location>
</feature>
<organism evidence="4 5">
    <name type="scientific">Streblomastix strix</name>
    <dbReference type="NCBI Taxonomy" id="222440"/>
    <lineage>
        <taxon>Eukaryota</taxon>
        <taxon>Metamonada</taxon>
        <taxon>Preaxostyla</taxon>
        <taxon>Oxymonadida</taxon>
        <taxon>Streblomastigidae</taxon>
        <taxon>Streblomastix</taxon>
    </lineage>
</organism>
<reference evidence="4 5" key="1">
    <citation type="submission" date="2019-03" db="EMBL/GenBank/DDBJ databases">
        <title>Single cell metagenomics reveals metabolic interactions within the superorganism composed of flagellate Streblomastix strix and complex community of Bacteroidetes bacteria on its surface.</title>
        <authorList>
            <person name="Treitli S.C."/>
            <person name="Kolisko M."/>
            <person name="Husnik F."/>
            <person name="Keeling P."/>
            <person name="Hampl V."/>
        </authorList>
    </citation>
    <scope>NUCLEOTIDE SEQUENCE [LARGE SCALE GENOMIC DNA]</scope>
    <source>
        <strain evidence="4">ST1C</strain>
    </source>
</reference>
<dbReference type="PANTHER" id="PTHR11246:SF5">
    <property type="entry name" value="PRE-MRNA-SPLICING FACTOR SYF1"/>
    <property type="match status" value="1"/>
</dbReference>
<feature type="domain" description="Pre-mRNA-splicing factor Syf1/CRNKL1-like C-terminal HAT-repeats" evidence="3">
    <location>
        <begin position="2"/>
        <end position="68"/>
    </location>
</feature>
<evidence type="ECO:0000256" key="1">
    <source>
        <dbReference type="ARBA" id="ARBA00022737"/>
    </source>
</evidence>
<dbReference type="Pfam" id="PF23231">
    <property type="entry name" value="HAT_Syf1_CNRKL1_C"/>
    <property type="match status" value="2"/>
</dbReference>
<dbReference type="AlphaFoldDB" id="A0A5J4VBD6"/>
<evidence type="ECO:0000259" key="3">
    <source>
        <dbReference type="Pfam" id="PF23231"/>
    </source>
</evidence>
<evidence type="ECO:0000313" key="5">
    <source>
        <dbReference type="Proteomes" id="UP000324800"/>
    </source>
</evidence>
<evidence type="ECO:0000256" key="2">
    <source>
        <dbReference type="SAM" id="MobiDB-lite"/>
    </source>
</evidence>
<dbReference type="Gene3D" id="1.25.40.10">
    <property type="entry name" value="Tetratricopeptide repeat domain"/>
    <property type="match status" value="1"/>
</dbReference>
<dbReference type="SUPFAM" id="SSF48452">
    <property type="entry name" value="TPR-like"/>
    <property type="match status" value="1"/>
</dbReference>
<evidence type="ECO:0000313" key="4">
    <source>
        <dbReference type="EMBL" id="KAA6379747.1"/>
    </source>
</evidence>
<feature type="region of interest" description="Disordered" evidence="2">
    <location>
        <begin position="118"/>
        <end position="141"/>
    </location>
</feature>
<dbReference type="GO" id="GO:0071014">
    <property type="term" value="C:post-mRNA release spliceosomal complex"/>
    <property type="evidence" value="ECO:0007669"/>
    <property type="project" value="TreeGrafter"/>
</dbReference>
<feature type="region of interest" description="Disordered" evidence="2">
    <location>
        <begin position="399"/>
        <end position="431"/>
    </location>
</feature>
<dbReference type="InterPro" id="IPR011990">
    <property type="entry name" value="TPR-like_helical_dom_sf"/>
</dbReference>
<dbReference type="InterPro" id="IPR045075">
    <property type="entry name" value="Syf1-like"/>
</dbReference>
<comment type="caution">
    <text evidence="4">The sequence shown here is derived from an EMBL/GenBank/DDBJ whole genome shotgun (WGS) entry which is preliminary data.</text>
</comment>
<dbReference type="InterPro" id="IPR055430">
    <property type="entry name" value="HAT_Syf1_CNRKL1_C"/>
</dbReference>
<dbReference type="GO" id="GO:0071007">
    <property type="term" value="C:U2-type catalytic step 2 spliceosome"/>
    <property type="evidence" value="ECO:0007669"/>
    <property type="project" value="TreeGrafter"/>
</dbReference>
<feature type="compositionally biased region" description="Basic residues" evidence="2">
    <location>
        <begin position="422"/>
        <end position="431"/>
    </location>
</feature>
<name>A0A5J4VBD6_9EUKA</name>
<accession>A0A5J4VBD6</accession>
<proteinExistence type="predicted"/>
<gene>
    <name evidence="4" type="ORF">EZS28_024727</name>
</gene>
<dbReference type="Proteomes" id="UP000324800">
    <property type="component" value="Unassembled WGS sequence"/>
</dbReference>
<dbReference type="GO" id="GO:0000974">
    <property type="term" value="C:Prp19 complex"/>
    <property type="evidence" value="ECO:0007669"/>
    <property type="project" value="TreeGrafter"/>
</dbReference>